<keyword evidence="3" id="KW-0998">Cell outer membrane</keyword>
<dbReference type="PROSITE" id="PS51123">
    <property type="entry name" value="OMPA_2"/>
    <property type="match status" value="1"/>
</dbReference>
<gene>
    <name evidence="6" type="ORF">GCM10009102_16540</name>
</gene>
<evidence type="ECO:0000256" key="2">
    <source>
        <dbReference type="ARBA" id="ARBA00023136"/>
    </source>
</evidence>
<reference evidence="7" key="1">
    <citation type="journal article" date="2019" name="Int. J. Syst. Evol. Microbiol.">
        <title>The Global Catalogue of Microorganisms (GCM) 10K type strain sequencing project: providing services to taxonomists for standard genome sequencing and annotation.</title>
        <authorList>
            <consortium name="The Broad Institute Genomics Platform"/>
            <consortium name="The Broad Institute Genome Sequencing Center for Infectious Disease"/>
            <person name="Wu L."/>
            <person name="Ma J."/>
        </authorList>
    </citation>
    <scope>NUCLEOTIDE SEQUENCE [LARGE SCALE GENOMIC DNA]</scope>
    <source>
        <strain evidence="7">JCM 14603</strain>
    </source>
</reference>
<protein>
    <recommendedName>
        <fullName evidence="5">OmpA-like domain-containing protein</fullName>
    </recommendedName>
</protein>
<dbReference type="InterPro" id="IPR006664">
    <property type="entry name" value="OMP_bac"/>
</dbReference>
<evidence type="ECO:0000256" key="1">
    <source>
        <dbReference type="ARBA" id="ARBA00004442"/>
    </source>
</evidence>
<dbReference type="InterPro" id="IPR006665">
    <property type="entry name" value="OmpA-like"/>
</dbReference>
<dbReference type="PANTHER" id="PTHR30329:SF21">
    <property type="entry name" value="LIPOPROTEIN YIAD-RELATED"/>
    <property type="match status" value="1"/>
</dbReference>
<dbReference type="PANTHER" id="PTHR30329">
    <property type="entry name" value="STATOR ELEMENT OF FLAGELLAR MOTOR COMPLEX"/>
    <property type="match status" value="1"/>
</dbReference>
<keyword evidence="2 4" id="KW-0472">Membrane</keyword>
<evidence type="ECO:0000256" key="4">
    <source>
        <dbReference type="PROSITE-ProRule" id="PRU00473"/>
    </source>
</evidence>
<dbReference type="CDD" id="cd07185">
    <property type="entry name" value="OmpA_C-like"/>
    <property type="match status" value="1"/>
</dbReference>
<dbReference type="InterPro" id="IPR050330">
    <property type="entry name" value="Bact_OuterMem_StrucFunc"/>
</dbReference>
<evidence type="ECO:0000313" key="6">
    <source>
        <dbReference type="EMBL" id="GAA0667227.1"/>
    </source>
</evidence>
<dbReference type="Proteomes" id="UP001500238">
    <property type="component" value="Unassembled WGS sequence"/>
</dbReference>
<sequence length="284" mass="31593">MQPWQAFVRMEHCDRIKRLARLSAALPPNRQPVFFEGVVPADRLPSEFGVDVPVLRVVFPDHVFFDTAQSRLRPEADPLVTIIAESLRREPPDVALFVAGHADKRGDAKYNEALSIDRANALAEAIYEQGVAYSSIWRIGFGEDMPLVIGDDEAALDQNRRIEFLFASKPEAVGVWMADQQLSELCQARSRIEAERCKAQLVLKRNYEAVEIVRRLPTRVDPEHGQRSGLKPNGGHRDAIAPLGTSLAAVKPTPGGPVSVMPTGSRRIRIDPVLRRATPVRIDL</sequence>
<proteinExistence type="predicted"/>
<organism evidence="6 7">
    <name type="scientific">Sphingomonas insulae</name>
    <dbReference type="NCBI Taxonomy" id="424800"/>
    <lineage>
        <taxon>Bacteria</taxon>
        <taxon>Pseudomonadati</taxon>
        <taxon>Pseudomonadota</taxon>
        <taxon>Alphaproteobacteria</taxon>
        <taxon>Sphingomonadales</taxon>
        <taxon>Sphingomonadaceae</taxon>
        <taxon>Sphingomonas</taxon>
    </lineage>
</organism>
<dbReference type="PRINTS" id="PR01021">
    <property type="entry name" value="OMPADOMAIN"/>
</dbReference>
<dbReference type="EMBL" id="BAAAES010000008">
    <property type="protein sequence ID" value="GAA0667227.1"/>
    <property type="molecule type" value="Genomic_DNA"/>
</dbReference>
<dbReference type="SUPFAM" id="SSF103088">
    <property type="entry name" value="OmpA-like"/>
    <property type="match status" value="1"/>
</dbReference>
<evidence type="ECO:0000259" key="5">
    <source>
        <dbReference type="PROSITE" id="PS51123"/>
    </source>
</evidence>
<dbReference type="InterPro" id="IPR036737">
    <property type="entry name" value="OmpA-like_sf"/>
</dbReference>
<comment type="caution">
    <text evidence="6">The sequence shown here is derived from an EMBL/GenBank/DDBJ whole genome shotgun (WGS) entry which is preliminary data.</text>
</comment>
<evidence type="ECO:0000313" key="7">
    <source>
        <dbReference type="Proteomes" id="UP001500238"/>
    </source>
</evidence>
<comment type="subcellular location">
    <subcellularLocation>
        <location evidence="1">Cell outer membrane</location>
    </subcellularLocation>
</comment>
<accession>A0ABP3SYX9</accession>
<feature type="domain" description="OmpA-like" evidence="5">
    <location>
        <begin position="52"/>
        <end position="170"/>
    </location>
</feature>
<dbReference type="Gene3D" id="3.30.1330.60">
    <property type="entry name" value="OmpA-like domain"/>
    <property type="match status" value="1"/>
</dbReference>
<keyword evidence="7" id="KW-1185">Reference proteome</keyword>
<evidence type="ECO:0000256" key="3">
    <source>
        <dbReference type="ARBA" id="ARBA00023237"/>
    </source>
</evidence>
<dbReference type="Pfam" id="PF00691">
    <property type="entry name" value="OmpA"/>
    <property type="match status" value="1"/>
</dbReference>
<name>A0ABP3SYX9_9SPHN</name>